<gene>
    <name evidence="1" type="ORF">HPB47_004525</name>
</gene>
<organism evidence="1 2">
    <name type="scientific">Ixodes persulcatus</name>
    <name type="common">Taiga tick</name>
    <dbReference type="NCBI Taxonomy" id="34615"/>
    <lineage>
        <taxon>Eukaryota</taxon>
        <taxon>Metazoa</taxon>
        <taxon>Ecdysozoa</taxon>
        <taxon>Arthropoda</taxon>
        <taxon>Chelicerata</taxon>
        <taxon>Arachnida</taxon>
        <taxon>Acari</taxon>
        <taxon>Parasitiformes</taxon>
        <taxon>Ixodida</taxon>
        <taxon>Ixodoidea</taxon>
        <taxon>Ixodidae</taxon>
        <taxon>Ixodinae</taxon>
        <taxon>Ixodes</taxon>
    </lineage>
</organism>
<dbReference type="EMBL" id="JABSTQ010010691">
    <property type="protein sequence ID" value="KAG0418873.1"/>
    <property type="molecule type" value="Genomic_DNA"/>
</dbReference>
<proteinExistence type="predicted"/>
<evidence type="ECO:0000313" key="2">
    <source>
        <dbReference type="Proteomes" id="UP000805193"/>
    </source>
</evidence>
<name>A0AC60PFI6_IXOPE</name>
<protein>
    <submittedName>
        <fullName evidence="1">Uncharacterized protein</fullName>
    </submittedName>
</protein>
<dbReference type="Proteomes" id="UP000805193">
    <property type="component" value="Unassembled WGS sequence"/>
</dbReference>
<reference evidence="1 2" key="1">
    <citation type="journal article" date="2020" name="Cell">
        <title>Large-Scale Comparative Analyses of Tick Genomes Elucidate Their Genetic Diversity and Vector Capacities.</title>
        <authorList>
            <consortium name="Tick Genome and Microbiome Consortium (TIGMIC)"/>
            <person name="Jia N."/>
            <person name="Wang J."/>
            <person name="Shi W."/>
            <person name="Du L."/>
            <person name="Sun Y."/>
            <person name="Zhan W."/>
            <person name="Jiang J.F."/>
            <person name="Wang Q."/>
            <person name="Zhang B."/>
            <person name="Ji P."/>
            <person name="Bell-Sakyi L."/>
            <person name="Cui X.M."/>
            <person name="Yuan T.T."/>
            <person name="Jiang B.G."/>
            <person name="Yang W.F."/>
            <person name="Lam T.T."/>
            <person name="Chang Q.C."/>
            <person name="Ding S.J."/>
            <person name="Wang X.J."/>
            <person name="Zhu J.G."/>
            <person name="Ruan X.D."/>
            <person name="Zhao L."/>
            <person name="Wei J.T."/>
            <person name="Ye R.Z."/>
            <person name="Que T.C."/>
            <person name="Du C.H."/>
            <person name="Zhou Y.H."/>
            <person name="Cheng J.X."/>
            <person name="Dai P.F."/>
            <person name="Guo W.B."/>
            <person name="Han X.H."/>
            <person name="Huang E.J."/>
            <person name="Li L.F."/>
            <person name="Wei W."/>
            <person name="Gao Y.C."/>
            <person name="Liu J.Z."/>
            <person name="Shao H.Z."/>
            <person name="Wang X."/>
            <person name="Wang C.C."/>
            <person name="Yang T.C."/>
            <person name="Huo Q.B."/>
            <person name="Li W."/>
            <person name="Chen H.Y."/>
            <person name="Chen S.E."/>
            <person name="Zhou L.G."/>
            <person name="Ni X.B."/>
            <person name="Tian J.H."/>
            <person name="Sheng Y."/>
            <person name="Liu T."/>
            <person name="Pan Y.S."/>
            <person name="Xia L.Y."/>
            <person name="Li J."/>
            <person name="Zhao F."/>
            <person name="Cao W.C."/>
        </authorList>
    </citation>
    <scope>NUCLEOTIDE SEQUENCE [LARGE SCALE GENOMIC DNA]</scope>
    <source>
        <strain evidence="1">Iper-2018</strain>
    </source>
</reference>
<keyword evidence="2" id="KW-1185">Reference proteome</keyword>
<sequence length="75" mass="8708">MEMSALDLVNAPDTATRVGLHSRKRDTTPDLTFATPRFVHKWDTMSITWGSDHYPILITLNRKKMRKRSTHARID</sequence>
<comment type="caution">
    <text evidence="1">The sequence shown here is derived from an EMBL/GenBank/DDBJ whole genome shotgun (WGS) entry which is preliminary data.</text>
</comment>
<accession>A0AC60PFI6</accession>
<evidence type="ECO:0000313" key="1">
    <source>
        <dbReference type="EMBL" id="KAG0418873.1"/>
    </source>
</evidence>